<protein>
    <recommendedName>
        <fullName evidence="3">TraB/GumN family protein</fullName>
    </recommendedName>
</protein>
<proteinExistence type="predicted"/>
<sequence>MRPYRIPLALSGWLLVLCLWLAPQLVSAQPVFAWQIRSQTATLYLLGSLHAFPPQGYPLPQAVEAAFSLSDYLVVEINPTDLPLPAQQKLFDHYGKLQNGQRLSDLLSVRDQQRLRQHAQQLGLDYNAMQPWQPWRAGTQLVLADAERQGFDTTAGIDHYFMRRAGNRQILALETLESQLQAIAVPDMNIQVANLVSTLDQMEQDKDFLPRLYQAWRRGDGPAVYRQSEQEAGDDPRLKAYLDRLNSQRNAEMAEKLIRLLRSSGTFFVVVGALHMPGPDGLLARLNAANFPSQQLQSPR</sequence>
<dbReference type="InterPro" id="IPR002816">
    <property type="entry name" value="TraB/PrgY/GumN_fam"/>
</dbReference>
<dbReference type="Pfam" id="PF01963">
    <property type="entry name" value="TraB_PrgY_gumN"/>
    <property type="match status" value="1"/>
</dbReference>
<dbReference type="CDD" id="cd14789">
    <property type="entry name" value="Tiki"/>
    <property type="match status" value="1"/>
</dbReference>
<comment type="caution">
    <text evidence="1">The sequence shown here is derived from an EMBL/GenBank/DDBJ whole genome shotgun (WGS) entry which is preliminary data.</text>
</comment>
<gene>
    <name evidence="1" type="ORF">C4K68_25980</name>
</gene>
<dbReference type="Proteomes" id="UP000238196">
    <property type="component" value="Unassembled WGS sequence"/>
</dbReference>
<evidence type="ECO:0000313" key="1">
    <source>
        <dbReference type="EMBL" id="PPC74389.1"/>
    </source>
</evidence>
<dbReference type="OrthoDB" id="357294at2"/>
<accession>A0A2S5KIQ4</accession>
<evidence type="ECO:0000313" key="2">
    <source>
        <dbReference type="Proteomes" id="UP000238196"/>
    </source>
</evidence>
<dbReference type="InterPro" id="IPR047111">
    <property type="entry name" value="YbaP-like"/>
</dbReference>
<reference evidence="1 2" key="1">
    <citation type="submission" date="2018-02" db="EMBL/GenBank/DDBJ databases">
        <title>novel marine gammaproteobacteria from coastal saline agro ecosystem.</title>
        <authorList>
            <person name="Krishnan R."/>
            <person name="Ramesh Kumar N."/>
        </authorList>
    </citation>
    <scope>NUCLEOTIDE SEQUENCE [LARGE SCALE GENOMIC DNA]</scope>
    <source>
        <strain evidence="1 2">228</strain>
    </source>
</reference>
<evidence type="ECO:0008006" key="3">
    <source>
        <dbReference type="Google" id="ProtNLM"/>
    </source>
</evidence>
<dbReference type="PANTHER" id="PTHR40590">
    <property type="entry name" value="CYTOPLASMIC PROTEIN-RELATED"/>
    <property type="match status" value="1"/>
</dbReference>
<dbReference type="EMBL" id="PRLP01000148">
    <property type="protein sequence ID" value="PPC74389.1"/>
    <property type="molecule type" value="Genomic_DNA"/>
</dbReference>
<organism evidence="1 2">
    <name type="scientific">Proteobacteria bacterium 228</name>
    <dbReference type="NCBI Taxonomy" id="2083153"/>
    <lineage>
        <taxon>Bacteria</taxon>
        <taxon>Pseudomonadati</taxon>
        <taxon>Pseudomonadota</taxon>
    </lineage>
</organism>
<dbReference type="PANTHER" id="PTHR40590:SF1">
    <property type="entry name" value="CYTOPLASMIC PROTEIN"/>
    <property type="match status" value="1"/>
</dbReference>
<dbReference type="AlphaFoldDB" id="A0A2S5KIQ4"/>
<name>A0A2S5KIQ4_9PROT</name>